<reference evidence="1 2" key="1">
    <citation type="submission" date="2017-04" db="EMBL/GenBank/DDBJ databases">
        <authorList>
            <person name="Afonso C.L."/>
            <person name="Miller P.J."/>
            <person name="Scott M.A."/>
            <person name="Spackman E."/>
            <person name="Goraichik I."/>
            <person name="Dimitrov K.M."/>
            <person name="Suarez D.L."/>
            <person name="Swayne D.E."/>
        </authorList>
    </citation>
    <scope>NUCLEOTIDE SEQUENCE [LARGE SCALE GENOMIC DNA]</scope>
    <source>
        <strain evidence="1 2">DSM 26133</strain>
    </source>
</reference>
<name>A0A1W2GQE9_REIFA</name>
<evidence type="ECO:0000313" key="2">
    <source>
        <dbReference type="Proteomes" id="UP000192472"/>
    </source>
</evidence>
<sequence length="121" mass="12861">MAKNNAVNDFIESVKSGTDGLVAVSVVEVASGMTLGAYSDGSLDPDVASAYNVEVVKAKLKAIKALGLKESIDDILITLSSQYHLINLNEDGSYMIYLAAHKDKANLAILRNTLKQGMSTL</sequence>
<evidence type="ECO:0000313" key="1">
    <source>
        <dbReference type="EMBL" id="SMD38883.1"/>
    </source>
</evidence>
<proteinExistence type="predicted"/>
<keyword evidence="2" id="KW-1185">Reference proteome</keyword>
<protein>
    <recommendedName>
        <fullName evidence="3">Roadblock/LAMTOR2 domain-containing protein</fullName>
    </recommendedName>
</protein>
<evidence type="ECO:0008006" key="3">
    <source>
        <dbReference type="Google" id="ProtNLM"/>
    </source>
</evidence>
<gene>
    <name evidence="1" type="ORF">SAMN04488029_3926</name>
</gene>
<dbReference type="EMBL" id="FWYF01000005">
    <property type="protein sequence ID" value="SMD38883.1"/>
    <property type="molecule type" value="Genomic_DNA"/>
</dbReference>
<organism evidence="1 2">
    <name type="scientific">Reichenbachiella faecimaris</name>
    <dbReference type="NCBI Taxonomy" id="692418"/>
    <lineage>
        <taxon>Bacteria</taxon>
        <taxon>Pseudomonadati</taxon>
        <taxon>Bacteroidota</taxon>
        <taxon>Cytophagia</taxon>
        <taxon>Cytophagales</taxon>
        <taxon>Reichenbachiellaceae</taxon>
        <taxon>Reichenbachiella</taxon>
    </lineage>
</organism>
<dbReference type="OrthoDB" id="572168at2"/>
<dbReference type="Proteomes" id="UP000192472">
    <property type="component" value="Unassembled WGS sequence"/>
</dbReference>
<dbReference type="AlphaFoldDB" id="A0A1W2GQE9"/>
<dbReference type="STRING" id="692418.SAMN04488029_3926"/>
<accession>A0A1W2GQE9</accession>
<dbReference type="RefSeq" id="WP_084374549.1">
    <property type="nucleotide sequence ID" value="NZ_FWYF01000005.1"/>
</dbReference>